<dbReference type="NCBIfam" id="TIGR03915">
    <property type="entry name" value="SAM_7_link_chp"/>
    <property type="match status" value="1"/>
</dbReference>
<dbReference type="SMART" id="SM00986">
    <property type="entry name" value="UDG"/>
    <property type="match status" value="1"/>
</dbReference>
<keyword evidence="6" id="KW-0378">Hydrolase</keyword>
<dbReference type="Gene3D" id="3.40.470.10">
    <property type="entry name" value="Uracil-DNA glycosylase-like domain"/>
    <property type="match status" value="1"/>
</dbReference>
<dbReference type="GO" id="GO:0051539">
    <property type="term" value="F:4 iron, 4 sulfur cluster binding"/>
    <property type="evidence" value="ECO:0007669"/>
    <property type="project" value="UniProtKB-KW"/>
</dbReference>
<feature type="domain" description="Uracil-DNA glycosylase-like" evidence="10">
    <location>
        <begin position="306"/>
        <end position="466"/>
    </location>
</feature>
<evidence type="ECO:0000256" key="1">
    <source>
        <dbReference type="ARBA" id="ARBA00006521"/>
    </source>
</evidence>
<keyword evidence="9" id="KW-0234">DNA repair</keyword>
<dbReference type="InterPro" id="IPR051536">
    <property type="entry name" value="UDG_Type-4/5"/>
</dbReference>
<sequence length="475" mass="52569">MTYVVNLPRVGFAQAWREAARRCLGAEIPPEEVSFNTSGGLFAARELPAAPASAPALKIPRTAVQTLEQAICHRDPEVFSRAYAVLWALGQGTLRWGDRSVPMMRKLLDQAKAVGRDIHKMHAFVRFREGPARGDRRAFAAWFEPEHNIVEAATPFFARRFGDMDWVIATPKVTATFRSGQLSFQETENPSPPPEDATEALWCTYYASIFNPARLMISAMQSEMPKKAWKNLPETRQIPELIRTAPERARAMQDAAPTMPPAHAAALSRARKETMGPAPSGMKALKHEAATCTRCPIGPCATQVVWGEGPETADLMIVGEQPGDQEDLAGRPFVGPAGTLLDKVMQEAGVQRDEAYLTNAVKHFKFSPRGKRRVHERPNAGEVQACKWWLDQEIARVRPRAAIALGATAALALTGSGERITRRRGTIEAGTGGLPVFLTIHPAFILRIPDKERAAEERRRFVEDLSIVRETLREM</sequence>
<evidence type="ECO:0000256" key="7">
    <source>
        <dbReference type="ARBA" id="ARBA00023004"/>
    </source>
</evidence>
<dbReference type="InterPro" id="IPR036895">
    <property type="entry name" value="Uracil-DNA_glycosylase-like_sf"/>
</dbReference>
<evidence type="ECO:0000256" key="6">
    <source>
        <dbReference type="ARBA" id="ARBA00022801"/>
    </source>
</evidence>
<evidence type="ECO:0000256" key="3">
    <source>
        <dbReference type="ARBA" id="ARBA00022485"/>
    </source>
</evidence>
<evidence type="ECO:0000259" key="10">
    <source>
        <dbReference type="SMART" id="SM00986"/>
    </source>
</evidence>
<dbReference type="SUPFAM" id="SSF52141">
    <property type="entry name" value="Uracil-DNA glycosylase-like"/>
    <property type="match status" value="1"/>
</dbReference>
<dbReference type="AlphaFoldDB" id="A0A1I0X4R0"/>
<name>A0A1I0X4R0_9RHOB</name>
<protein>
    <recommendedName>
        <fullName evidence="2">Type-4 uracil-DNA glycosylase</fullName>
    </recommendedName>
</protein>
<dbReference type="GO" id="GO:0097506">
    <property type="term" value="F:deaminated base DNA N-glycosylase activity"/>
    <property type="evidence" value="ECO:0007669"/>
    <property type="project" value="UniProtKB-ARBA"/>
</dbReference>
<dbReference type="Pfam" id="PF03167">
    <property type="entry name" value="UDG"/>
    <property type="match status" value="1"/>
</dbReference>
<gene>
    <name evidence="11" type="ORF">SAMN05421688_1870</name>
</gene>
<keyword evidence="12" id="KW-1185">Reference proteome</keyword>
<dbReference type="InterPro" id="IPR005122">
    <property type="entry name" value="Uracil-DNA_glycosylase-like"/>
</dbReference>
<evidence type="ECO:0000256" key="4">
    <source>
        <dbReference type="ARBA" id="ARBA00022723"/>
    </source>
</evidence>
<proteinExistence type="inferred from homology"/>
<dbReference type="InterPro" id="IPR025404">
    <property type="entry name" value="DUF4130"/>
</dbReference>
<dbReference type="CDD" id="cd10030">
    <property type="entry name" value="UDG-F4_TTUDGA_SPO1dp_like"/>
    <property type="match status" value="1"/>
</dbReference>
<keyword evidence="7" id="KW-0408">Iron</keyword>
<keyword evidence="4" id="KW-0479">Metal-binding</keyword>
<dbReference type="NCBIfam" id="TIGR03914">
    <property type="entry name" value="UDG_fam_dom"/>
    <property type="match status" value="1"/>
</dbReference>
<evidence type="ECO:0000256" key="9">
    <source>
        <dbReference type="ARBA" id="ARBA00023204"/>
    </source>
</evidence>
<keyword evidence="5" id="KW-0227">DNA damage</keyword>
<dbReference type="GO" id="GO:0046872">
    <property type="term" value="F:metal ion binding"/>
    <property type="evidence" value="ECO:0007669"/>
    <property type="project" value="UniProtKB-KW"/>
</dbReference>
<dbReference type="EMBL" id="FOJU01000003">
    <property type="protein sequence ID" value="SFA95911.1"/>
    <property type="molecule type" value="Genomic_DNA"/>
</dbReference>
<organism evidence="11 12">
    <name type="scientific">Poseidonocella pacifica</name>
    <dbReference type="NCBI Taxonomy" id="871651"/>
    <lineage>
        <taxon>Bacteria</taxon>
        <taxon>Pseudomonadati</taxon>
        <taxon>Pseudomonadota</taxon>
        <taxon>Alphaproteobacteria</taxon>
        <taxon>Rhodobacterales</taxon>
        <taxon>Roseobacteraceae</taxon>
        <taxon>Poseidonocella</taxon>
    </lineage>
</organism>
<dbReference type="STRING" id="871651.SAMN05421688_1870"/>
<evidence type="ECO:0000256" key="8">
    <source>
        <dbReference type="ARBA" id="ARBA00023014"/>
    </source>
</evidence>
<dbReference type="Proteomes" id="UP000198796">
    <property type="component" value="Unassembled WGS sequence"/>
</dbReference>
<evidence type="ECO:0000313" key="11">
    <source>
        <dbReference type="EMBL" id="SFA95911.1"/>
    </source>
</evidence>
<dbReference type="NCBIfam" id="TIGR00758">
    <property type="entry name" value="UDG_fam4"/>
    <property type="match status" value="1"/>
</dbReference>
<dbReference type="PANTHER" id="PTHR33693">
    <property type="entry name" value="TYPE-5 URACIL-DNA GLYCOSYLASE"/>
    <property type="match status" value="1"/>
</dbReference>
<dbReference type="GO" id="GO:0006281">
    <property type="term" value="P:DNA repair"/>
    <property type="evidence" value="ECO:0007669"/>
    <property type="project" value="UniProtKB-KW"/>
</dbReference>
<keyword evidence="8" id="KW-0411">Iron-sulfur</keyword>
<dbReference type="InterPro" id="IPR005273">
    <property type="entry name" value="Ura-DNA_glyco_family4"/>
</dbReference>
<accession>A0A1I0X4R0</accession>
<dbReference type="PANTHER" id="PTHR33693:SF9">
    <property type="entry name" value="TYPE-4 URACIL-DNA GLYCOSYLASE"/>
    <property type="match status" value="1"/>
</dbReference>
<reference evidence="11 12" key="1">
    <citation type="submission" date="2016-10" db="EMBL/GenBank/DDBJ databases">
        <authorList>
            <person name="de Groot N.N."/>
        </authorList>
    </citation>
    <scope>NUCLEOTIDE SEQUENCE [LARGE SCALE GENOMIC DNA]</scope>
    <source>
        <strain evidence="11 12">DSM 29316</strain>
    </source>
</reference>
<keyword evidence="3" id="KW-0004">4Fe-4S</keyword>
<dbReference type="RefSeq" id="WP_092063615.1">
    <property type="nucleotide sequence ID" value="NZ_FOJU01000003.1"/>
</dbReference>
<evidence type="ECO:0000256" key="5">
    <source>
        <dbReference type="ARBA" id="ARBA00022763"/>
    </source>
</evidence>
<dbReference type="OrthoDB" id="5290748at2"/>
<dbReference type="Pfam" id="PF13566">
    <property type="entry name" value="DUF4130"/>
    <property type="match status" value="1"/>
</dbReference>
<dbReference type="InterPro" id="IPR023875">
    <property type="entry name" value="DNA_repair_put"/>
</dbReference>
<comment type="similarity">
    <text evidence="1">Belongs to the uracil-DNA glycosylase (UDG) superfamily. Type 4 (UDGa) family.</text>
</comment>
<evidence type="ECO:0000313" key="12">
    <source>
        <dbReference type="Proteomes" id="UP000198796"/>
    </source>
</evidence>
<evidence type="ECO:0000256" key="2">
    <source>
        <dbReference type="ARBA" id="ARBA00019403"/>
    </source>
</evidence>
<dbReference type="SMART" id="SM00987">
    <property type="entry name" value="UreE_C"/>
    <property type="match status" value="1"/>
</dbReference>